<proteinExistence type="predicted"/>
<feature type="region of interest" description="Disordered" evidence="1">
    <location>
        <begin position="113"/>
        <end position="133"/>
    </location>
</feature>
<name>A0A9P0E9L3_NEZVI</name>
<dbReference type="AlphaFoldDB" id="A0A9P0E9L3"/>
<evidence type="ECO:0000313" key="2">
    <source>
        <dbReference type="EMBL" id="CAH1392485.1"/>
    </source>
</evidence>
<keyword evidence="3" id="KW-1185">Reference proteome</keyword>
<evidence type="ECO:0000256" key="1">
    <source>
        <dbReference type="SAM" id="MobiDB-lite"/>
    </source>
</evidence>
<gene>
    <name evidence="2" type="ORF">NEZAVI_LOCUS3293</name>
</gene>
<organism evidence="2 3">
    <name type="scientific">Nezara viridula</name>
    <name type="common">Southern green stink bug</name>
    <name type="synonym">Cimex viridulus</name>
    <dbReference type="NCBI Taxonomy" id="85310"/>
    <lineage>
        <taxon>Eukaryota</taxon>
        <taxon>Metazoa</taxon>
        <taxon>Ecdysozoa</taxon>
        <taxon>Arthropoda</taxon>
        <taxon>Hexapoda</taxon>
        <taxon>Insecta</taxon>
        <taxon>Pterygota</taxon>
        <taxon>Neoptera</taxon>
        <taxon>Paraneoptera</taxon>
        <taxon>Hemiptera</taxon>
        <taxon>Heteroptera</taxon>
        <taxon>Panheteroptera</taxon>
        <taxon>Pentatomomorpha</taxon>
        <taxon>Pentatomoidea</taxon>
        <taxon>Pentatomidae</taxon>
        <taxon>Pentatominae</taxon>
        <taxon>Nezara</taxon>
    </lineage>
</organism>
<dbReference type="EMBL" id="OV725077">
    <property type="protein sequence ID" value="CAH1392485.1"/>
    <property type="molecule type" value="Genomic_DNA"/>
</dbReference>
<sequence length="133" mass="15430">MDRSLRSHYIQPAVPIRGPVLFGDLHPQPDDIIHLRVLRMTLRPVTREYPRPAMIAHSTAHEHYRWLLQRPLVFLERLFNGRREASLHQRPRTEFLPADPTSTLQLEVPAQRAAEFPRGHVTRTHSARSSAPI</sequence>
<reference evidence="2" key="1">
    <citation type="submission" date="2022-01" db="EMBL/GenBank/DDBJ databases">
        <authorList>
            <person name="King R."/>
        </authorList>
    </citation>
    <scope>NUCLEOTIDE SEQUENCE</scope>
</reference>
<evidence type="ECO:0000313" key="3">
    <source>
        <dbReference type="Proteomes" id="UP001152798"/>
    </source>
</evidence>
<accession>A0A9P0E9L3</accession>
<protein>
    <submittedName>
        <fullName evidence="2">Uncharacterized protein</fullName>
    </submittedName>
</protein>
<dbReference type="Proteomes" id="UP001152798">
    <property type="component" value="Chromosome 1"/>
</dbReference>